<protein>
    <submittedName>
        <fullName evidence="1">Uncharacterized protein</fullName>
    </submittedName>
</protein>
<gene>
    <name evidence="1" type="ORF">EVAR_81517_1</name>
</gene>
<sequence length="84" mass="9870">MEVYELHMDEYVKVCDRELSPASLPRHTVPHSYFRSRALDLAPVALVWRGSGGVHDRRPRRDDNIRELCLSFFSKARSEWLKLT</sequence>
<evidence type="ECO:0000313" key="2">
    <source>
        <dbReference type="Proteomes" id="UP000299102"/>
    </source>
</evidence>
<comment type="caution">
    <text evidence="1">The sequence shown here is derived from an EMBL/GenBank/DDBJ whole genome shotgun (WGS) entry which is preliminary data.</text>
</comment>
<dbReference type="EMBL" id="BGZK01000457">
    <property type="protein sequence ID" value="GBP44749.1"/>
    <property type="molecule type" value="Genomic_DNA"/>
</dbReference>
<dbReference type="Proteomes" id="UP000299102">
    <property type="component" value="Unassembled WGS sequence"/>
</dbReference>
<proteinExistence type="predicted"/>
<name>A0A4C1W2P0_EUMVA</name>
<dbReference type="AlphaFoldDB" id="A0A4C1W2P0"/>
<evidence type="ECO:0000313" key="1">
    <source>
        <dbReference type="EMBL" id="GBP44749.1"/>
    </source>
</evidence>
<reference evidence="1 2" key="1">
    <citation type="journal article" date="2019" name="Commun. Biol.">
        <title>The bagworm genome reveals a unique fibroin gene that provides high tensile strength.</title>
        <authorList>
            <person name="Kono N."/>
            <person name="Nakamura H."/>
            <person name="Ohtoshi R."/>
            <person name="Tomita M."/>
            <person name="Numata K."/>
            <person name="Arakawa K."/>
        </authorList>
    </citation>
    <scope>NUCLEOTIDE SEQUENCE [LARGE SCALE GENOMIC DNA]</scope>
</reference>
<keyword evidence="2" id="KW-1185">Reference proteome</keyword>
<accession>A0A4C1W2P0</accession>
<organism evidence="1 2">
    <name type="scientific">Eumeta variegata</name>
    <name type="common">Bagworm moth</name>
    <name type="synonym">Eumeta japonica</name>
    <dbReference type="NCBI Taxonomy" id="151549"/>
    <lineage>
        <taxon>Eukaryota</taxon>
        <taxon>Metazoa</taxon>
        <taxon>Ecdysozoa</taxon>
        <taxon>Arthropoda</taxon>
        <taxon>Hexapoda</taxon>
        <taxon>Insecta</taxon>
        <taxon>Pterygota</taxon>
        <taxon>Neoptera</taxon>
        <taxon>Endopterygota</taxon>
        <taxon>Lepidoptera</taxon>
        <taxon>Glossata</taxon>
        <taxon>Ditrysia</taxon>
        <taxon>Tineoidea</taxon>
        <taxon>Psychidae</taxon>
        <taxon>Oiketicinae</taxon>
        <taxon>Eumeta</taxon>
    </lineage>
</organism>